<name>A0ABS4E6P2_9HYPH</name>
<keyword evidence="2" id="KW-0238">DNA-binding</keyword>
<dbReference type="Proteomes" id="UP000759443">
    <property type="component" value="Unassembled WGS sequence"/>
</dbReference>
<dbReference type="RefSeq" id="WP_280923408.1">
    <property type="nucleotide sequence ID" value="NZ_JAGGJU010000021.1"/>
</dbReference>
<evidence type="ECO:0000256" key="2">
    <source>
        <dbReference type="ARBA" id="ARBA00023125"/>
    </source>
</evidence>
<dbReference type="SMART" id="SM00342">
    <property type="entry name" value="HTH_ARAC"/>
    <property type="match status" value="1"/>
</dbReference>
<sequence>MIAAGSCQVEGGDAEIRIREDRFSTLIKQAPEQFPLWHDTLAPMMEVEPTCDSTRGFHATARAYDLGRMHLASLRVDPMKFRRTSGHIRKTSIDHWQIVLRKRGSEFGSWGGRALRSQAGSIDIRSLATPCVATASASELICIWMSRDSFPDMAAAMDAACHKPIGGTMKIILSEFILAIERYRSTLTLKDVPVVVNSLAALVAAAIRPTADGVAKAAPPIAASLFELARKYIDANLSSPTLNVEALCRELHVSRRKLHYMFEHCGGLATFIRTRRLAACHLALENACDHRLVSTLAYDFGFSDPAVFSRAFRAQYGYTPRELRHSGTLAPLHRAAPSSFAQWLRVREL</sequence>
<dbReference type="Gene3D" id="1.10.10.60">
    <property type="entry name" value="Homeodomain-like"/>
    <property type="match status" value="1"/>
</dbReference>
<dbReference type="PANTHER" id="PTHR46796">
    <property type="entry name" value="HTH-TYPE TRANSCRIPTIONAL ACTIVATOR RHAS-RELATED"/>
    <property type="match status" value="1"/>
</dbReference>
<evidence type="ECO:0000313" key="5">
    <source>
        <dbReference type="EMBL" id="MBP1853583.1"/>
    </source>
</evidence>
<evidence type="ECO:0000313" key="6">
    <source>
        <dbReference type="Proteomes" id="UP000759443"/>
    </source>
</evidence>
<accession>A0ABS4E6P2</accession>
<dbReference type="PANTHER" id="PTHR46796:SF6">
    <property type="entry name" value="ARAC SUBFAMILY"/>
    <property type="match status" value="1"/>
</dbReference>
<dbReference type="Pfam" id="PF12833">
    <property type="entry name" value="HTH_18"/>
    <property type="match status" value="1"/>
</dbReference>
<dbReference type="PRINTS" id="PR00032">
    <property type="entry name" value="HTHARAC"/>
</dbReference>
<dbReference type="EMBL" id="JAGGJU010000021">
    <property type="protein sequence ID" value="MBP1853583.1"/>
    <property type="molecule type" value="Genomic_DNA"/>
</dbReference>
<comment type="caution">
    <text evidence="5">The sequence shown here is derived from an EMBL/GenBank/DDBJ whole genome shotgun (WGS) entry which is preliminary data.</text>
</comment>
<dbReference type="InterPro" id="IPR018060">
    <property type="entry name" value="HTH_AraC"/>
</dbReference>
<keyword evidence="1" id="KW-0805">Transcription regulation</keyword>
<dbReference type="InterPro" id="IPR020449">
    <property type="entry name" value="Tscrpt_reg_AraC-type_HTH"/>
</dbReference>
<dbReference type="InterPro" id="IPR050204">
    <property type="entry name" value="AraC_XylS_family_regulators"/>
</dbReference>
<evidence type="ECO:0000259" key="4">
    <source>
        <dbReference type="PROSITE" id="PS01124"/>
    </source>
</evidence>
<dbReference type="InterPro" id="IPR009057">
    <property type="entry name" value="Homeodomain-like_sf"/>
</dbReference>
<keyword evidence="3" id="KW-0804">Transcription</keyword>
<organism evidence="5 6">
    <name type="scientific">Rhizobium halophytocola</name>
    <dbReference type="NCBI Taxonomy" id="735519"/>
    <lineage>
        <taxon>Bacteria</taxon>
        <taxon>Pseudomonadati</taxon>
        <taxon>Pseudomonadota</taxon>
        <taxon>Alphaproteobacteria</taxon>
        <taxon>Hyphomicrobiales</taxon>
        <taxon>Rhizobiaceae</taxon>
        <taxon>Rhizobium/Agrobacterium group</taxon>
        <taxon>Rhizobium</taxon>
    </lineage>
</organism>
<dbReference type="PROSITE" id="PS01124">
    <property type="entry name" value="HTH_ARAC_FAMILY_2"/>
    <property type="match status" value="1"/>
</dbReference>
<dbReference type="SUPFAM" id="SSF46689">
    <property type="entry name" value="Homeodomain-like"/>
    <property type="match status" value="1"/>
</dbReference>
<proteinExistence type="predicted"/>
<evidence type="ECO:0000256" key="1">
    <source>
        <dbReference type="ARBA" id="ARBA00023015"/>
    </source>
</evidence>
<protein>
    <submittedName>
        <fullName evidence="5">AraC-like DNA-binding protein</fullName>
    </submittedName>
</protein>
<evidence type="ECO:0000256" key="3">
    <source>
        <dbReference type="ARBA" id="ARBA00023163"/>
    </source>
</evidence>
<keyword evidence="6" id="KW-1185">Reference proteome</keyword>
<feature type="domain" description="HTH araC/xylS-type" evidence="4">
    <location>
        <begin position="227"/>
        <end position="326"/>
    </location>
</feature>
<reference evidence="5 6" key="1">
    <citation type="submission" date="2021-03" db="EMBL/GenBank/DDBJ databases">
        <title>Genomic Encyclopedia of Type Strains, Phase IV (KMG-IV): sequencing the most valuable type-strain genomes for metagenomic binning, comparative biology and taxonomic classification.</title>
        <authorList>
            <person name="Goeker M."/>
        </authorList>
    </citation>
    <scope>NUCLEOTIDE SEQUENCE [LARGE SCALE GENOMIC DNA]</scope>
    <source>
        <strain evidence="5 6">DSM 21600</strain>
    </source>
</reference>
<gene>
    <name evidence="5" type="ORF">J2Z17_005046</name>
</gene>